<dbReference type="InterPro" id="IPR045861">
    <property type="entry name" value="CorA_cytoplasmic_dom"/>
</dbReference>
<dbReference type="AlphaFoldDB" id="A0A0R1WTR7"/>
<dbReference type="CDD" id="cd12827">
    <property type="entry name" value="EcCorA_ZntB-like_u2"/>
    <property type="match status" value="1"/>
</dbReference>
<evidence type="ECO:0000256" key="2">
    <source>
        <dbReference type="ARBA" id="ARBA00009765"/>
    </source>
</evidence>
<keyword evidence="4 6" id="KW-1133">Transmembrane helix</keyword>
<proteinExistence type="inferred from homology"/>
<dbReference type="InterPro" id="IPR045863">
    <property type="entry name" value="CorA_TM1_TM2"/>
</dbReference>
<comment type="caution">
    <text evidence="7">The sequence shown here is derived from an EMBL/GenBank/DDBJ whole genome shotgun (WGS) entry which is preliminary data.</text>
</comment>
<dbReference type="Pfam" id="PF01544">
    <property type="entry name" value="CorA"/>
    <property type="match status" value="1"/>
</dbReference>
<dbReference type="Proteomes" id="UP000051302">
    <property type="component" value="Unassembled WGS sequence"/>
</dbReference>
<dbReference type="STRING" id="1423774.FD31_GL000031"/>
<sequence length="323" mass="37279">MIILIEEKKMINEIILNQGIQLIDVHSTDDLNDADRATLIEKYALTNEILDYADDENERARFEYDELNDTYLIVYNVQNENNQTPDMSQRVLPVSFAIKGQQLFLFTNDATHYLKDYLLSAKNHLKIEAQKEIWEFIFNTLDQISSDYSDQISEADVQRNHIQALIKKHHSSENQILELADLEDLTTYLNTAINGNLTVIKQLDLISSGNVQDLHLSKTAREHLHDSLIEIEQIKNQVDLTSDIIDRISNTYNNILNNRTNTTMKVLTIYTIVLSIPTIVSGFYGMNMKLPVADQGWSWVFSLIITVVIILIILWDLHRRDSL</sequence>
<dbReference type="InterPro" id="IPR002523">
    <property type="entry name" value="MgTranspt_CorA/ZnTranspt_ZntB"/>
</dbReference>
<dbReference type="SUPFAM" id="SSF143865">
    <property type="entry name" value="CorA soluble domain-like"/>
    <property type="match status" value="1"/>
</dbReference>
<evidence type="ECO:0000313" key="8">
    <source>
        <dbReference type="Proteomes" id="UP000051302"/>
    </source>
</evidence>
<keyword evidence="5 6" id="KW-0472">Membrane</keyword>
<evidence type="ECO:0000256" key="5">
    <source>
        <dbReference type="ARBA" id="ARBA00023136"/>
    </source>
</evidence>
<dbReference type="EMBL" id="AZFV01000001">
    <property type="protein sequence ID" value="KRM18550.1"/>
    <property type="molecule type" value="Genomic_DNA"/>
</dbReference>
<dbReference type="PATRIC" id="fig|1423774.3.peg.31"/>
<evidence type="ECO:0000256" key="4">
    <source>
        <dbReference type="ARBA" id="ARBA00022989"/>
    </source>
</evidence>
<dbReference type="GO" id="GO:0016020">
    <property type="term" value="C:membrane"/>
    <property type="evidence" value="ECO:0007669"/>
    <property type="project" value="UniProtKB-SubCell"/>
</dbReference>
<keyword evidence="8" id="KW-1185">Reference proteome</keyword>
<dbReference type="PANTHER" id="PTHR47891">
    <property type="entry name" value="TRANSPORTER-RELATED"/>
    <property type="match status" value="1"/>
</dbReference>
<evidence type="ECO:0000313" key="7">
    <source>
        <dbReference type="EMBL" id="KRM18550.1"/>
    </source>
</evidence>
<dbReference type="Gene3D" id="1.20.58.340">
    <property type="entry name" value="Magnesium transport protein CorA, transmembrane region"/>
    <property type="match status" value="2"/>
</dbReference>
<dbReference type="PANTHER" id="PTHR47891:SF1">
    <property type="entry name" value="CORA-MAGNESIUM AND COBALT TRANSPORTER"/>
    <property type="match status" value="1"/>
</dbReference>
<comment type="subcellular location">
    <subcellularLocation>
        <location evidence="1">Membrane</location>
        <topology evidence="1">Multi-pass membrane protein</topology>
    </subcellularLocation>
</comment>
<feature type="transmembrane region" description="Helical" evidence="6">
    <location>
        <begin position="266"/>
        <end position="284"/>
    </location>
</feature>
<comment type="similarity">
    <text evidence="2">Belongs to the CorA metal ion transporter (MIT) (TC 1.A.35) family.</text>
</comment>
<protein>
    <submittedName>
        <fullName evidence="7">Magnesium transporter CorA family protein</fullName>
    </submittedName>
</protein>
<feature type="transmembrane region" description="Helical" evidence="6">
    <location>
        <begin position="296"/>
        <end position="317"/>
    </location>
</feature>
<dbReference type="GO" id="GO:0046873">
    <property type="term" value="F:metal ion transmembrane transporter activity"/>
    <property type="evidence" value="ECO:0007669"/>
    <property type="project" value="InterPro"/>
</dbReference>
<dbReference type="SUPFAM" id="SSF144083">
    <property type="entry name" value="Magnesium transport protein CorA, transmembrane region"/>
    <property type="match status" value="1"/>
</dbReference>
<organism evidence="7 8">
    <name type="scientific">Companilactobacillus nantensis DSM 16982</name>
    <dbReference type="NCBI Taxonomy" id="1423774"/>
    <lineage>
        <taxon>Bacteria</taxon>
        <taxon>Bacillati</taxon>
        <taxon>Bacillota</taxon>
        <taxon>Bacilli</taxon>
        <taxon>Lactobacillales</taxon>
        <taxon>Lactobacillaceae</taxon>
        <taxon>Companilactobacillus</taxon>
    </lineage>
</organism>
<dbReference type="InterPro" id="IPR047199">
    <property type="entry name" value="CorA-like"/>
</dbReference>
<gene>
    <name evidence="7" type="ORF">FD31_GL000031</name>
</gene>
<evidence type="ECO:0000256" key="6">
    <source>
        <dbReference type="SAM" id="Phobius"/>
    </source>
</evidence>
<evidence type="ECO:0000256" key="3">
    <source>
        <dbReference type="ARBA" id="ARBA00022692"/>
    </source>
</evidence>
<reference evidence="7 8" key="1">
    <citation type="journal article" date="2015" name="Genome Announc.">
        <title>Expanding the biotechnology potential of lactobacilli through comparative genomics of 213 strains and associated genera.</title>
        <authorList>
            <person name="Sun Z."/>
            <person name="Harris H.M."/>
            <person name="McCann A."/>
            <person name="Guo C."/>
            <person name="Argimon S."/>
            <person name="Zhang W."/>
            <person name="Yang X."/>
            <person name="Jeffery I.B."/>
            <person name="Cooney J.C."/>
            <person name="Kagawa T.F."/>
            <person name="Liu W."/>
            <person name="Song Y."/>
            <person name="Salvetti E."/>
            <person name="Wrobel A."/>
            <person name="Rasinkangas P."/>
            <person name="Parkhill J."/>
            <person name="Rea M.C."/>
            <person name="O'Sullivan O."/>
            <person name="Ritari J."/>
            <person name="Douillard F.P."/>
            <person name="Paul Ross R."/>
            <person name="Yang R."/>
            <person name="Briner A.E."/>
            <person name="Felis G.E."/>
            <person name="de Vos W.M."/>
            <person name="Barrangou R."/>
            <person name="Klaenhammer T.R."/>
            <person name="Caufield P.W."/>
            <person name="Cui Y."/>
            <person name="Zhang H."/>
            <person name="O'Toole P.W."/>
        </authorList>
    </citation>
    <scope>NUCLEOTIDE SEQUENCE [LARGE SCALE GENOMIC DNA]</scope>
    <source>
        <strain evidence="7 8">DSM 16982</strain>
    </source>
</reference>
<name>A0A0R1WTR7_9LACO</name>
<accession>A0A0R1WTR7</accession>
<keyword evidence="3 6" id="KW-0812">Transmembrane</keyword>
<evidence type="ECO:0000256" key="1">
    <source>
        <dbReference type="ARBA" id="ARBA00004141"/>
    </source>
</evidence>